<organism evidence="3 4">
    <name type="scientific">Acinetobacter stercoris</name>
    <dbReference type="NCBI Taxonomy" id="2126983"/>
    <lineage>
        <taxon>Bacteria</taxon>
        <taxon>Pseudomonadati</taxon>
        <taxon>Pseudomonadota</taxon>
        <taxon>Gammaproteobacteria</taxon>
        <taxon>Moraxellales</taxon>
        <taxon>Moraxellaceae</taxon>
        <taxon>Acinetobacter</taxon>
    </lineage>
</organism>
<evidence type="ECO:0000313" key="3">
    <source>
        <dbReference type="EMBL" id="SPL71562.1"/>
    </source>
</evidence>
<sequence>MSLLKFKSTLILSLISFSTIIYAEPAKMSSIDQLFKVTQVKKNVIENLNPKMFHAFGTTPEQYWKEVEPKLKKLYQSQLTEQEVQASLKFSETAEGKSLNEKMPNLTRQSSDIAIKALTGQNSSEIFGQ</sequence>
<feature type="chain" id="PRO_5015768527" description="DUF2059 domain-containing protein" evidence="1">
    <location>
        <begin position="24"/>
        <end position="129"/>
    </location>
</feature>
<keyword evidence="1" id="KW-0732">Signal</keyword>
<feature type="signal peptide" evidence="1">
    <location>
        <begin position="1"/>
        <end position="23"/>
    </location>
</feature>
<dbReference type="OrthoDB" id="490569at2"/>
<gene>
    <name evidence="3" type="ORF">KPC_2740</name>
</gene>
<name>A0A2U3N1L9_9GAMM</name>
<dbReference type="Proteomes" id="UP000245974">
    <property type="component" value="Unassembled WGS sequence"/>
</dbReference>
<dbReference type="AlphaFoldDB" id="A0A2U3N1L9"/>
<dbReference type="InterPro" id="IPR018637">
    <property type="entry name" value="DUF2059"/>
</dbReference>
<dbReference type="RefSeq" id="WP_121974982.1">
    <property type="nucleotide sequence ID" value="NZ_OOGT01000148.1"/>
</dbReference>
<reference evidence="4" key="1">
    <citation type="submission" date="2018-03" db="EMBL/GenBank/DDBJ databases">
        <authorList>
            <person name="Blom J."/>
        </authorList>
    </citation>
    <scope>NUCLEOTIDE SEQUENCE [LARGE SCALE GENOMIC DNA]</scope>
    <source>
        <strain evidence="4">KPC-SM-21</strain>
    </source>
</reference>
<proteinExistence type="predicted"/>
<feature type="domain" description="DUF2059" evidence="2">
    <location>
        <begin position="66"/>
        <end position="117"/>
    </location>
</feature>
<dbReference type="InParanoid" id="A0A2U3N1L9"/>
<evidence type="ECO:0000313" key="4">
    <source>
        <dbReference type="Proteomes" id="UP000245974"/>
    </source>
</evidence>
<evidence type="ECO:0000256" key="1">
    <source>
        <dbReference type="SAM" id="SignalP"/>
    </source>
</evidence>
<keyword evidence="4" id="KW-1185">Reference proteome</keyword>
<protein>
    <recommendedName>
        <fullName evidence="2">DUF2059 domain-containing protein</fullName>
    </recommendedName>
</protein>
<dbReference type="Pfam" id="PF09832">
    <property type="entry name" value="DUF2059"/>
    <property type="match status" value="1"/>
</dbReference>
<evidence type="ECO:0000259" key="2">
    <source>
        <dbReference type="Pfam" id="PF09832"/>
    </source>
</evidence>
<dbReference type="EMBL" id="OOGT01000148">
    <property type="protein sequence ID" value="SPL71562.1"/>
    <property type="molecule type" value="Genomic_DNA"/>
</dbReference>
<accession>A0A2U3N1L9</accession>